<feature type="compositionally biased region" description="Basic and acidic residues" evidence="7">
    <location>
        <begin position="101"/>
        <end position="114"/>
    </location>
</feature>
<dbReference type="Proteomes" id="UP001274896">
    <property type="component" value="Unassembled WGS sequence"/>
</dbReference>
<protein>
    <recommendedName>
        <fullName evidence="6">3-ketoacyl-[acyl-carrier-protein] reductase beta subunit</fullName>
    </recommendedName>
    <alternativeName>
        <fullName evidence="5">Quinone reductase CBR4</fullName>
    </alternativeName>
</protein>
<dbReference type="GO" id="GO:0048038">
    <property type="term" value="F:quinone binding"/>
    <property type="evidence" value="ECO:0007669"/>
    <property type="project" value="TreeGrafter"/>
</dbReference>
<keyword evidence="4" id="KW-0444">Lipid biosynthesis</keyword>
<feature type="compositionally biased region" description="Basic and acidic residues" evidence="7">
    <location>
        <begin position="70"/>
        <end position="82"/>
    </location>
</feature>
<feature type="compositionally biased region" description="Basic and acidic residues" evidence="7">
    <location>
        <begin position="229"/>
        <end position="242"/>
    </location>
</feature>
<evidence type="ECO:0000313" key="10">
    <source>
        <dbReference type="Proteomes" id="UP001274896"/>
    </source>
</evidence>
<keyword evidence="10" id="KW-1185">Reference proteome</keyword>
<feature type="compositionally biased region" description="Basic and acidic residues" evidence="7">
    <location>
        <begin position="133"/>
        <end position="146"/>
    </location>
</feature>
<dbReference type="InterPro" id="IPR057326">
    <property type="entry name" value="KR_dom"/>
</dbReference>
<dbReference type="SMART" id="SM00822">
    <property type="entry name" value="PKS_KR"/>
    <property type="match status" value="1"/>
</dbReference>
<evidence type="ECO:0000256" key="2">
    <source>
        <dbReference type="ARBA" id="ARBA00006484"/>
    </source>
</evidence>
<dbReference type="Gene3D" id="3.40.50.720">
    <property type="entry name" value="NAD(P)-binding Rossmann-like Domain"/>
    <property type="match status" value="1"/>
</dbReference>
<evidence type="ECO:0000256" key="1">
    <source>
        <dbReference type="ARBA" id="ARBA00005194"/>
    </source>
</evidence>
<evidence type="ECO:0000256" key="5">
    <source>
        <dbReference type="ARBA" id="ARBA00041580"/>
    </source>
</evidence>
<dbReference type="FunFam" id="3.40.50.720:FF:000173">
    <property type="entry name" value="3-oxoacyl-[acyl-carrier protein] reductase"/>
    <property type="match status" value="1"/>
</dbReference>
<organism evidence="9 10">
    <name type="scientific">Hemibagrus guttatus</name>
    <dbReference type="NCBI Taxonomy" id="175788"/>
    <lineage>
        <taxon>Eukaryota</taxon>
        <taxon>Metazoa</taxon>
        <taxon>Chordata</taxon>
        <taxon>Craniata</taxon>
        <taxon>Vertebrata</taxon>
        <taxon>Euteleostomi</taxon>
        <taxon>Actinopterygii</taxon>
        <taxon>Neopterygii</taxon>
        <taxon>Teleostei</taxon>
        <taxon>Ostariophysi</taxon>
        <taxon>Siluriformes</taxon>
        <taxon>Bagridae</taxon>
        <taxon>Hemibagrus</taxon>
    </lineage>
</organism>
<name>A0AAE0UTH2_9TELE</name>
<keyword evidence="4" id="KW-0275">Fatty acid biosynthesis</keyword>
<dbReference type="GO" id="GO:0006633">
    <property type="term" value="P:fatty acid biosynthetic process"/>
    <property type="evidence" value="ECO:0007669"/>
    <property type="project" value="UniProtKB-KW"/>
</dbReference>
<proteinExistence type="inferred from homology"/>
<comment type="pathway">
    <text evidence="1">Lipid metabolism; fatty acid biosynthesis.</text>
</comment>
<feature type="region of interest" description="Disordered" evidence="7">
    <location>
        <begin position="70"/>
        <end position="285"/>
    </location>
</feature>
<dbReference type="InterPro" id="IPR036291">
    <property type="entry name" value="NAD(P)-bd_dom_sf"/>
</dbReference>
<dbReference type="PANTHER" id="PTHR42760:SF133">
    <property type="entry name" value="3-OXOACYL-[ACYL-CARRIER-PROTEIN] REDUCTASE"/>
    <property type="match status" value="1"/>
</dbReference>
<dbReference type="NCBIfam" id="NF009466">
    <property type="entry name" value="PRK12826.1-2"/>
    <property type="match status" value="1"/>
</dbReference>
<dbReference type="SUPFAM" id="SSF51735">
    <property type="entry name" value="NAD(P)-binding Rossmann-fold domains"/>
    <property type="match status" value="1"/>
</dbReference>
<dbReference type="InterPro" id="IPR020904">
    <property type="entry name" value="Sc_DH/Rdtase_CS"/>
</dbReference>
<dbReference type="PROSITE" id="PS00061">
    <property type="entry name" value="ADH_SHORT"/>
    <property type="match status" value="1"/>
</dbReference>
<dbReference type="EMBL" id="JAUCMX010000019">
    <property type="protein sequence ID" value="KAK3516751.1"/>
    <property type="molecule type" value="Genomic_DNA"/>
</dbReference>
<keyword evidence="3" id="KW-0560">Oxidoreductase</keyword>
<feature type="domain" description="Ketoreductase" evidence="8">
    <location>
        <begin position="322"/>
        <end position="503"/>
    </location>
</feature>
<evidence type="ECO:0000313" key="9">
    <source>
        <dbReference type="EMBL" id="KAK3516751.1"/>
    </source>
</evidence>
<dbReference type="PRINTS" id="PR00081">
    <property type="entry name" value="GDHRDH"/>
</dbReference>
<feature type="compositionally biased region" description="Basic and acidic residues" evidence="7">
    <location>
        <begin position="261"/>
        <end position="274"/>
    </location>
</feature>
<evidence type="ECO:0000256" key="3">
    <source>
        <dbReference type="ARBA" id="ARBA00023002"/>
    </source>
</evidence>
<feature type="compositionally biased region" description="Basic and acidic residues" evidence="7">
    <location>
        <begin position="165"/>
        <end position="178"/>
    </location>
</feature>
<accession>A0AAE0UTH2</accession>
<evidence type="ECO:0000256" key="4">
    <source>
        <dbReference type="ARBA" id="ARBA00023160"/>
    </source>
</evidence>
<dbReference type="InterPro" id="IPR002347">
    <property type="entry name" value="SDR_fam"/>
</dbReference>
<evidence type="ECO:0000256" key="6">
    <source>
        <dbReference type="ARBA" id="ARBA00041707"/>
    </source>
</evidence>
<sequence length="556" mass="61011">MRHQPSLTLEDVHALEKTEQNECCFLFSRIVFVQHFQIEDAHCHPSHPERTPIAIHPTQRGRPLPSIPPREDAHCHPSHPERTPIAIHPTQRGRPLPSIPPREDAHCHPSHPERTPIAIHPTERGRPLPSIPPREDAHCHPSHPERTPIAIHPTQRGRPLPSIPPREDAHCHPSHPERTPIAIHPTQRGRPLPSIPPREDAHCHPSHPERTPIAIHPTQRGRPLPSIPPREDAHCHPSHPERTPIAIHPTQRGRPLPSIPPREDAHCHPSHPERTPIAIHPTQRGRPLPSIPPREDAQFESLENPGHGHCLDLCMLGRLMSRLAVVFGGSRGIGRAVAQLLAQRGHRVVVISRNQEAAQATAETLSGVEHVGLSCDISKDHEVQRAFDTITKTCGPVGYLVNGAGMNRDALLMRCKSEDMVSVLHTNLLGSMLSCRAALRSMLTNGGAIVNIGSVVGVKGNAGQSVYSASKAGLEGFTRSLAKEVASRNIRVNLVAPGLIRTDMTAGLNEEEYGKRIPLGRFGDPQEVAQAVLFLLESPYITGHVLLVDGGLNLTM</sequence>
<evidence type="ECO:0000256" key="7">
    <source>
        <dbReference type="SAM" id="MobiDB-lite"/>
    </source>
</evidence>
<comment type="caution">
    <text evidence="9">The sequence shown here is derived from an EMBL/GenBank/DDBJ whole genome shotgun (WGS) entry which is preliminary data.</text>
</comment>
<gene>
    <name evidence="9" type="ORF">QTP70_022546</name>
</gene>
<comment type="similarity">
    <text evidence="2">Belongs to the short-chain dehydrogenases/reductases (SDR) family.</text>
</comment>
<dbReference type="AlphaFoldDB" id="A0AAE0UTH2"/>
<evidence type="ECO:0000259" key="8">
    <source>
        <dbReference type="SMART" id="SM00822"/>
    </source>
</evidence>
<feature type="compositionally biased region" description="Basic and acidic residues" evidence="7">
    <location>
        <begin position="197"/>
        <end position="210"/>
    </location>
</feature>
<keyword evidence="4" id="KW-0276">Fatty acid metabolism</keyword>
<dbReference type="Pfam" id="PF13561">
    <property type="entry name" value="adh_short_C2"/>
    <property type="match status" value="1"/>
</dbReference>
<dbReference type="GO" id="GO:0016616">
    <property type="term" value="F:oxidoreductase activity, acting on the CH-OH group of donors, NAD or NADP as acceptor"/>
    <property type="evidence" value="ECO:0007669"/>
    <property type="project" value="TreeGrafter"/>
</dbReference>
<keyword evidence="4" id="KW-0443">Lipid metabolism</keyword>
<dbReference type="PANTHER" id="PTHR42760">
    <property type="entry name" value="SHORT-CHAIN DEHYDROGENASES/REDUCTASES FAMILY MEMBER"/>
    <property type="match status" value="1"/>
</dbReference>
<dbReference type="PRINTS" id="PR00080">
    <property type="entry name" value="SDRFAMILY"/>
</dbReference>
<reference evidence="9" key="1">
    <citation type="submission" date="2023-06" db="EMBL/GenBank/DDBJ databases">
        <title>Male Hemibagrus guttatus genome.</title>
        <authorList>
            <person name="Bian C."/>
        </authorList>
    </citation>
    <scope>NUCLEOTIDE SEQUENCE</scope>
    <source>
        <strain evidence="9">Male_cb2023</strain>
        <tissue evidence="9">Muscle</tissue>
    </source>
</reference>